<evidence type="ECO:0000313" key="3">
    <source>
        <dbReference type="EMBL" id="KAJ4369179.1"/>
    </source>
</evidence>
<feature type="compositionally biased region" description="Low complexity" evidence="1">
    <location>
        <begin position="341"/>
        <end position="355"/>
    </location>
</feature>
<feature type="compositionally biased region" description="Low complexity" evidence="1">
    <location>
        <begin position="305"/>
        <end position="318"/>
    </location>
</feature>
<feature type="signal peptide" evidence="2">
    <location>
        <begin position="1"/>
        <end position="21"/>
    </location>
</feature>
<dbReference type="OrthoDB" id="3944128at2759"/>
<sequence>MWRYPVLGALALLARGSELDAQHKRAYNPITTFFNEEDVYNPWTSVVVTETVVTHLITYFDGSTIDTIVTSQETVNQTKTVVGGENVTITHTTPYFVVEPTPGVYLTLDAGPTYVVYDDLNGGVDQQIGSTYTGLQQTPRTCGPMPTKLKHWEPTATEDWNYFIQTYTGRPPAHPLNLPVALPSKLVDFLKQDADFVAQYSGADIATCTVGIPQETPSSFLPKPTAPPAIPPAPSAPAPPAISEPASETDSETGAPELTATAPFQSVTTGTFISTTYESTSTHVTRQGCLRCAGTDGVPNPATTNGPVSNDNNNNGPSPATPTYKPVEPSNPGQQPKPNETPDSNNPSPNNQNTPAGDNKPKPNQPQTAPSIPDIIVSIIHNNPDIWPLHTAADQSVTIGDHVYAVHTASPTQNNPNQPNEQNQALPAIVIGTETFYPGQTKTINGVPVVAPTEGGYSRLVVDGSTITVPPAGPTGAPVLTLGSNTVITANPSGQFVVGTQTLAPGGSAITVSGTTYSLGQSGTVLVVNGESSTLAAGSGAPAVTAAPALTIAGQIYSVTTIQGGTTAYVLGPGTTLTPGGSSVVISGTTYSLDAQGTALVVNGQTTSSIRGASATVPASISASTTATTVGRVVATTTSSSSGRGAGDLIASGIGETSKGAAGVSRYGSSGGLDKWIEGMVVGGAGWLLTVLLW</sequence>
<dbReference type="EMBL" id="JAPEUY010000010">
    <property type="protein sequence ID" value="KAJ4369179.1"/>
    <property type="molecule type" value="Genomic_DNA"/>
</dbReference>
<dbReference type="AlphaFoldDB" id="A0A9W9CL27"/>
<gene>
    <name evidence="3" type="ORF">N0V83_006263</name>
</gene>
<feature type="compositionally biased region" description="Pro residues" evidence="1">
    <location>
        <begin position="224"/>
        <end position="242"/>
    </location>
</feature>
<accession>A0A9W9CL27</accession>
<feature type="region of interest" description="Disordered" evidence="1">
    <location>
        <begin position="300"/>
        <end position="370"/>
    </location>
</feature>
<protein>
    <submittedName>
        <fullName evidence="3">Uncharacterized protein</fullName>
    </submittedName>
</protein>
<evidence type="ECO:0000313" key="4">
    <source>
        <dbReference type="Proteomes" id="UP001140560"/>
    </source>
</evidence>
<evidence type="ECO:0000256" key="1">
    <source>
        <dbReference type="SAM" id="MobiDB-lite"/>
    </source>
</evidence>
<proteinExistence type="predicted"/>
<evidence type="ECO:0000256" key="2">
    <source>
        <dbReference type="SAM" id="SignalP"/>
    </source>
</evidence>
<dbReference type="Proteomes" id="UP001140560">
    <property type="component" value="Unassembled WGS sequence"/>
</dbReference>
<feature type="region of interest" description="Disordered" evidence="1">
    <location>
        <begin position="217"/>
        <end position="263"/>
    </location>
</feature>
<name>A0A9W9CL27_9PLEO</name>
<feature type="chain" id="PRO_5040758787" evidence="2">
    <location>
        <begin position="22"/>
        <end position="694"/>
    </location>
</feature>
<keyword evidence="2" id="KW-0732">Signal</keyword>
<reference evidence="3" key="1">
    <citation type="submission" date="2022-10" db="EMBL/GenBank/DDBJ databases">
        <title>Tapping the CABI collections for fungal endophytes: first genome assemblies for Collariella, Neodidymelliopsis, Ascochyta clinopodiicola, Didymella pomorum, Didymosphaeria variabile, Neocosmospora piperis and Neocucurbitaria cava.</title>
        <authorList>
            <person name="Hill R."/>
        </authorList>
    </citation>
    <scope>NUCLEOTIDE SEQUENCE</scope>
    <source>
        <strain evidence="3">IMI 356814</strain>
    </source>
</reference>
<comment type="caution">
    <text evidence="3">The sequence shown here is derived from an EMBL/GenBank/DDBJ whole genome shotgun (WGS) entry which is preliminary data.</text>
</comment>
<keyword evidence="4" id="KW-1185">Reference proteome</keyword>
<organism evidence="3 4">
    <name type="scientific">Neocucurbitaria cava</name>
    <dbReference type="NCBI Taxonomy" id="798079"/>
    <lineage>
        <taxon>Eukaryota</taxon>
        <taxon>Fungi</taxon>
        <taxon>Dikarya</taxon>
        <taxon>Ascomycota</taxon>
        <taxon>Pezizomycotina</taxon>
        <taxon>Dothideomycetes</taxon>
        <taxon>Pleosporomycetidae</taxon>
        <taxon>Pleosporales</taxon>
        <taxon>Pleosporineae</taxon>
        <taxon>Cucurbitariaceae</taxon>
        <taxon>Neocucurbitaria</taxon>
    </lineage>
</organism>